<keyword evidence="4 6" id="KW-0175">Coiled coil</keyword>
<dbReference type="InterPro" id="IPR003395">
    <property type="entry name" value="RecF/RecN/SMC_N"/>
</dbReference>
<comment type="function">
    <text evidence="6">Required for chromosome condensation and partitioning.</text>
</comment>
<feature type="binding site" evidence="6">
    <location>
        <begin position="32"/>
        <end position="39"/>
    </location>
    <ligand>
        <name>ATP</name>
        <dbReference type="ChEBI" id="CHEBI:30616"/>
    </ligand>
</feature>
<feature type="compositionally biased region" description="Low complexity" evidence="7">
    <location>
        <begin position="869"/>
        <end position="883"/>
    </location>
</feature>
<reference evidence="9" key="1">
    <citation type="journal article" date="2021" name="ISME J.">
        <title>Genomic evolution of the class Acidithiobacillia: deep-branching Proteobacteria living in extreme acidic conditions.</title>
        <authorList>
            <person name="Moya-Beltran A."/>
            <person name="Beard S."/>
            <person name="Rojas-Villalobos C."/>
            <person name="Issotta F."/>
            <person name="Gallardo Y."/>
            <person name="Ulloa R."/>
            <person name="Giaveno A."/>
            <person name="Degli Esposti M."/>
            <person name="Johnson D.B."/>
            <person name="Quatrini R."/>
        </authorList>
    </citation>
    <scope>NUCLEOTIDE SEQUENCE</scope>
    <source>
        <strain evidence="9">VAN18-1</strain>
    </source>
</reference>
<comment type="subcellular location">
    <subcellularLocation>
        <location evidence="6">Cytoplasm</location>
    </subcellularLocation>
</comment>
<keyword evidence="10" id="KW-1185">Reference proteome</keyword>
<dbReference type="GO" id="GO:0030261">
    <property type="term" value="P:chromosome condensation"/>
    <property type="evidence" value="ECO:0007669"/>
    <property type="project" value="InterPro"/>
</dbReference>
<dbReference type="SUPFAM" id="SSF52540">
    <property type="entry name" value="P-loop containing nucleoside triphosphate hydrolases"/>
    <property type="match status" value="1"/>
</dbReference>
<evidence type="ECO:0000256" key="5">
    <source>
        <dbReference type="ARBA" id="ARBA00023125"/>
    </source>
</evidence>
<dbReference type="GO" id="GO:0005524">
    <property type="term" value="F:ATP binding"/>
    <property type="evidence" value="ECO:0007669"/>
    <property type="project" value="UniProtKB-UniRule"/>
</dbReference>
<comment type="caution">
    <text evidence="9">The sequence shown here is derived from an EMBL/GenBank/DDBJ whole genome shotgun (WGS) entry which is preliminary data.</text>
</comment>
<gene>
    <name evidence="6 9" type="primary">smc</name>
    <name evidence="9" type="ORF">HFQ13_12925</name>
</gene>
<feature type="region of interest" description="Disordered" evidence="7">
    <location>
        <begin position="740"/>
        <end position="812"/>
    </location>
</feature>
<dbReference type="InterPro" id="IPR024704">
    <property type="entry name" value="SMC"/>
</dbReference>
<evidence type="ECO:0000256" key="6">
    <source>
        <dbReference type="HAMAP-Rule" id="MF_01894"/>
    </source>
</evidence>
<dbReference type="PANTHER" id="PTHR43977">
    <property type="entry name" value="STRUCTURAL MAINTENANCE OF CHROMOSOMES PROTEIN 3"/>
    <property type="match status" value="1"/>
</dbReference>
<comment type="subunit">
    <text evidence="6">Homodimer.</text>
</comment>
<keyword evidence="2 6" id="KW-0547">Nucleotide-binding</keyword>
<dbReference type="Proteomes" id="UP001197378">
    <property type="component" value="Unassembled WGS sequence"/>
</dbReference>
<evidence type="ECO:0000313" key="10">
    <source>
        <dbReference type="Proteomes" id="UP001197378"/>
    </source>
</evidence>
<feature type="coiled-coil region" evidence="6">
    <location>
        <begin position="170"/>
        <end position="397"/>
    </location>
</feature>
<evidence type="ECO:0000256" key="4">
    <source>
        <dbReference type="ARBA" id="ARBA00023054"/>
    </source>
</evidence>
<keyword evidence="1 6" id="KW-0963">Cytoplasm</keyword>
<dbReference type="GO" id="GO:0006260">
    <property type="term" value="P:DNA replication"/>
    <property type="evidence" value="ECO:0007669"/>
    <property type="project" value="UniProtKB-UniRule"/>
</dbReference>
<dbReference type="Pfam" id="PF02463">
    <property type="entry name" value="SMC_N"/>
    <property type="match status" value="1"/>
</dbReference>
<dbReference type="EMBL" id="JAAXYO010000182">
    <property type="protein sequence ID" value="MBU2789096.1"/>
    <property type="molecule type" value="Genomic_DNA"/>
</dbReference>
<dbReference type="InterPro" id="IPR036277">
    <property type="entry name" value="SMC_hinge_sf"/>
</dbReference>
<evidence type="ECO:0000256" key="3">
    <source>
        <dbReference type="ARBA" id="ARBA00022840"/>
    </source>
</evidence>
<organism evidence="9 10">
    <name type="scientific">Igneacidithiobacillus copahuensis</name>
    <dbReference type="NCBI Taxonomy" id="2724909"/>
    <lineage>
        <taxon>Bacteria</taxon>
        <taxon>Pseudomonadati</taxon>
        <taxon>Pseudomonadota</taxon>
        <taxon>Acidithiobacillia</taxon>
        <taxon>Acidithiobacillales</taxon>
        <taxon>Acidithiobacillaceae</taxon>
        <taxon>Igneacidithiobacillus</taxon>
    </lineage>
</organism>
<protein>
    <recommendedName>
        <fullName evidence="6">Chromosome partition protein Smc</fullName>
    </recommendedName>
</protein>
<evidence type="ECO:0000259" key="8">
    <source>
        <dbReference type="Pfam" id="PF02463"/>
    </source>
</evidence>
<dbReference type="GO" id="GO:0016887">
    <property type="term" value="F:ATP hydrolysis activity"/>
    <property type="evidence" value="ECO:0007669"/>
    <property type="project" value="InterPro"/>
</dbReference>
<dbReference type="RefSeq" id="WP_215871412.1">
    <property type="nucleotide sequence ID" value="NZ_JAAXYO010000182.1"/>
</dbReference>
<keyword evidence="5 6" id="KW-0238">DNA-binding</keyword>
<proteinExistence type="inferred from homology"/>
<keyword evidence="3 6" id="KW-0067">ATP-binding</keyword>
<dbReference type="GO" id="GO:0007059">
    <property type="term" value="P:chromosome segregation"/>
    <property type="evidence" value="ECO:0007669"/>
    <property type="project" value="UniProtKB-UniRule"/>
</dbReference>
<dbReference type="GO" id="GO:0007062">
    <property type="term" value="P:sister chromatid cohesion"/>
    <property type="evidence" value="ECO:0007669"/>
    <property type="project" value="InterPro"/>
</dbReference>
<dbReference type="Gene3D" id="3.40.50.300">
    <property type="entry name" value="P-loop containing nucleotide triphosphate hydrolases"/>
    <property type="match status" value="2"/>
</dbReference>
<evidence type="ECO:0000256" key="2">
    <source>
        <dbReference type="ARBA" id="ARBA00022741"/>
    </source>
</evidence>
<evidence type="ECO:0000256" key="7">
    <source>
        <dbReference type="SAM" id="MobiDB-lite"/>
    </source>
</evidence>
<accession>A0AAE3CKQ5</accession>
<dbReference type="GO" id="GO:0003677">
    <property type="term" value="F:DNA binding"/>
    <property type="evidence" value="ECO:0007669"/>
    <property type="project" value="UniProtKB-UniRule"/>
</dbReference>
<dbReference type="HAMAP" id="MF_01894">
    <property type="entry name" value="Smc_prok"/>
    <property type="match status" value="1"/>
</dbReference>
<dbReference type="NCBIfam" id="TIGR02168">
    <property type="entry name" value="SMC_prok_B"/>
    <property type="match status" value="1"/>
</dbReference>
<comment type="similarity">
    <text evidence="6">Belongs to the SMC family.</text>
</comment>
<dbReference type="CDD" id="cd03278">
    <property type="entry name" value="ABC_SMC_barmotin"/>
    <property type="match status" value="1"/>
</dbReference>
<dbReference type="GO" id="GO:0005694">
    <property type="term" value="C:chromosome"/>
    <property type="evidence" value="ECO:0007669"/>
    <property type="project" value="InterPro"/>
</dbReference>
<dbReference type="SUPFAM" id="SSF75553">
    <property type="entry name" value="Smc hinge domain"/>
    <property type="match status" value="1"/>
</dbReference>
<dbReference type="AlphaFoldDB" id="A0AAE3CKQ5"/>
<evidence type="ECO:0000256" key="1">
    <source>
        <dbReference type="ARBA" id="ARBA00022490"/>
    </source>
</evidence>
<feature type="compositionally biased region" description="Basic and acidic residues" evidence="7">
    <location>
        <begin position="790"/>
        <end position="812"/>
    </location>
</feature>
<dbReference type="PIRSF" id="PIRSF005719">
    <property type="entry name" value="SMC"/>
    <property type="match status" value="1"/>
</dbReference>
<feature type="compositionally biased region" description="Basic and acidic residues" evidence="7">
    <location>
        <begin position="740"/>
        <end position="783"/>
    </location>
</feature>
<dbReference type="GO" id="GO:0005737">
    <property type="term" value="C:cytoplasm"/>
    <property type="evidence" value="ECO:0007669"/>
    <property type="project" value="UniProtKB-SubCell"/>
</dbReference>
<feature type="region of interest" description="Disordered" evidence="7">
    <location>
        <begin position="869"/>
        <end position="892"/>
    </location>
</feature>
<feature type="coiled-coil region" evidence="6">
    <location>
        <begin position="440"/>
        <end position="502"/>
    </location>
</feature>
<comment type="domain">
    <text evidence="6">Contains large globular domains required for ATP hydrolysis at each terminus and a third globular domain forming a flexible hinge near the middle of the molecule. These domains are separated by coiled-coil structures.</text>
</comment>
<dbReference type="InterPro" id="IPR027417">
    <property type="entry name" value="P-loop_NTPase"/>
</dbReference>
<sequence>MRLSAIHLHGFKSFRNATRIDVQRNPLVIVGPNGCGKSNIIDAIRWVLGESSARQLRGGAMADVISNGSTSRGAAQQAVVELLFDNSTGKAPAPWTASAEIRVQRRLSRDGDSQYRINDARCRRRDVGDLFLGTGLGASSYAIIEQGTIGRIIESRPEDLRAMLEEAGGISRYKERRRETEQRIAETREHLQRLRDIYGEMEQQYQRLTRQAEQARKLRELRQEERRWQWWELVLHLEAVAAEQAQMQDELATTAALLQAMQEEELRAHVALDARRNELAQQEEQLREAQAEQYAAQAEQTMAEQDWQRLQEEGKRLQRRQKEERERHAHIEEEKARRVRQLQEAQSRLQGLQERERVRSAEEQQLRVERERLDRAVRDAELAQQAVRDKLQDWRRQVEVREAQWRELQPRIAEMEQRRARLGNPSVPAPEELATRQARVDEATGERERVEAALAATEQNLARLATTIEQFQEEWQKLRDELQRRRAQRDALERLARGLQKKGPSAADRALSGILAVDAEWERATELVLGERLHAILSETETLPSGSGSWLWISPVKPDASLPEDALWHRLRLDEPWKEALLPWLWGLRCCPDLPSATARIAELQVGEHWLTPNGELLCATGLWRLGTEEDTTSWLRVRRELEELSIQLPDLECQATLAETVLRNCREELTQARGQGQNLRRQAQEAQTKLAQAREKLAEWQSTLAAAEQRAAAEREECEHLDVELQQLRQRHAGLDEELRRERTRASGLRQQEEEARRGLEDRRREQQEQRQRFARMRDEGQRAALEQQRLENEQRMAEERLQSLREEGERATQALADLEGAQGRWRADLPGAEERRSLQVARRITAQQRLAQIQEAGEQLRQQLRTLDQQRQAGQQQQRQSEVQRAKQEAKLAHLEERHQELLQKAQELAAILGENPGPMPANSTPQTELQRLQAAIARLGNVNLAAEEELTELQERQGDLAAQVADVDQALLSLESAMAAMDAETLERFQRTLEQVNRGLQKYFVELFGGGVAALAAGAGDPLDAGLVLRAQPPGKRNSTLQQLSGGEKALTAIALVFAIFALNPAPFCILDEVDAPLDDANIERFCRLLRELAKETQFLLISHRQLTLQVAEQLVGVTMIEPGISSIVPVDVAALLAEDGVT</sequence>
<name>A0AAE3CKQ5_9PROT</name>
<dbReference type="InterPro" id="IPR011890">
    <property type="entry name" value="SMC_prok"/>
</dbReference>
<feature type="domain" description="RecF/RecN/SMC N-terminal" evidence="8">
    <location>
        <begin position="3"/>
        <end position="1129"/>
    </location>
</feature>
<evidence type="ECO:0000313" key="9">
    <source>
        <dbReference type="EMBL" id="MBU2789096.1"/>
    </source>
</evidence>